<evidence type="ECO:0000256" key="3">
    <source>
        <dbReference type="ARBA" id="ARBA00022691"/>
    </source>
</evidence>
<keyword evidence="2 4" id="KW-0808">Transferase</keyword>
<dbReference type="InterPro" id="IPR030390">
    <property type="entry name" value="MeTrfase_TrmA_AS"/>
</dbReference>
<dbReference type="SUPFAM" id="SSF50249">
    <property type="entry name" value="Nucleic acid-binding proteins"/>
    <property type="match status" value="1"/>
</dbReference>
<dbReference type="SUPFAM" id="SSF53335">
    <property type="entry name" value="S-adenosyl-L-methionine-dependent methyltransferases"/>
    <property type="match status" value="1"/>
</dbReference>
<keyword evidence="1 4" id="KW-0489">Methyltransferase</keyword>
<comment type="similarity">
    <text evidence="4">Belongs to the class I-like SAM-binding methyltransferase superfamily. RNA M5U methyltransferase family.</text>
</comment>
<accession>A0A9D5KA95</accession>
<dbReference type="NCBIfam" id="TIGR00479">
    <property type="entry name" value="rumA"/>
    <property type="match status" value="1"/>
</dbReference>
<feature type="domain" description="TRAM" evidence="7">
    <location>
        <begin position="35"/>
        <end position="95"/>
    </location>
</feature>
<dbReference type="Pfam" id="PF05958">
    <property type="entry name" value="tRNA_U5-meth_tr"/>
    <property type="match status" value="1"/>
</dbReference>
<feature type="active site" description="Nucleophile" evidence="4">
    <location>
        <position position="435"/>
    </location>
</feature>
<dbReference type="InterPro" id="IPR010280">
    <property type="entry name" value="U5_MeTrfase_fam"/>
</dbReference>
<evidence type="ECO:0000313" key="8">
    <source>
        <dbReference type="EMBL" id="MBD3365373.1"/>
    </source>
</evidence>
<feature type="binding site" evidence="4">
    <location>
        <position position="365"/>
    </location>
    <ligand>
        <name>S-adenosyl-L-methionine</name>
        <dbReference type="ChEBI" id="CHEBI:59789"/>
    </ligand>
</feature>
<dbReference type="InterPro" id="IPR002792">
    <property type="entry name" value="TRAM_dom"/>
</dbReference>
<feature type="binding site" evidence="4">
    <location>
        <position position="315"/>
    </location>
    <ligand>
        <name>S-adenosyl-L-methionine</name>
        <dbReference type="ChEBI" id="CHEBI:59789"/>
    </ligand>
</feature>
<organism evidence="8 9">
    <name type="scientific">candidate division WOR-3 bacterium</name>
    <dbReference type="NCBI Taxonomy" id="2052148"/>
    <lineage>
        <taxon>Bacteria</taxon>
        <taxon>Bacteria division WOR-3</taxon>
    </lineage>
</organism>
<dbReference type="PROSITE" id="PS50926">
    <property type="entry name" value="TRAM"/>
    <property type="match status" value="1"/>
</dbReference>
<dbReference type="Proteomes" id="UP000630660">
    <property type="component" value="Unassembled WGS sequence"/>
</dbReference>
<comment type="caution">
    <text evidence="8">The sequence shown here is derived from an EMBL/GenBank/DDBJ whole genome shotgun (WGS) entry which is preliminary data.</text>
</comment>
<evidence type="ECO:0000256" key="4">
    <source>
        <dbReference type="PROSITE-ProRule" id="PRU01024"/>
    </source>
</evidence>
<feature type="binding site" evidence="4">
    <location>
        <position position="344"/>
    </location>
    <ligand>
        <name>S-adenosyl-L-methionine</name>
        <dbReference type="ChEBI" id="CHEBI:59789"/>
    </ligand>
</feature>
<dbReference type="Gene3D" id="3.40.50.150">
    <property type="entry name" value="Vaccinia Virus protein VP39"/>
    <property type="match status" value="1"/>
</dbReference>
<dbReference type="InterPro" id="IPR029063">
    <property type="entry name" value="SAM-dependent_MTases_sf"/>
</dbReference>
<proteinExistence type="inferred from homology"/>
<feature type="binding site" evidence="4">
    <location>
        <position position="408"/>
    </location>
    <ligand>
        <name>S-adenosyl-L-methionine</name>
        <dbReference type="ChEBI" id="CHEBI:59789"/>
    </ligand>
</feature>
<dbReference type="PROSITE" id="PS51687">
    <property type="entry name" value="SAM_MT_RNA_M5U"/>
    <property type="match status" value="1"/>
</dbReference>
<protein>
    <submittedName>
        <fullName evidence="8">23S rRNA (Uracil(1939)-C(5))-methyltransferase RlmD</fullName>
        <ecNumber evidence="8">2.1.1.190</ecNumber>
    </submittedName>
</protein>
<reference evidence="8" key="1">
    <citation type="submission" date="2019-11" db="EMBL/GenBank/DDBJ databases">
        <title>Microbial mats filling the niche in hypersaline microbial mats.</title>
        <authorList>
            <person name="Wong H.L."/>
            <person name="Macleod F.I."/>
            <person name="White R.A. III"/>
            <person name="Burns B.P."/>
        </authorList>
    </citation>
    <scope>NUCLEOTIDE SEQUENCE</scope>
    <source>
        <strain evidence="8">Bin_327</strain>
    </source>
</reference>
<evidence type="ECO:0000259" key="7">
    <source>
        <dbReference type="PROSITE" id="PS50926"/>
    </source>
</evidence>
<gene>
    <name evidence="8" type="primary">rlmD</name>
    <name evidence="8" type="ORF">GF359_09190</name>
</gene>
<dbReference type="EMBL" id="WJKJ01000306">
    <property type="protein sequence ID" value="MBD3365373.1"/>
    <property type="molecule type" value="Genomic_DNA"/>
</dbReference>
<dbReference type="Gene3D" id="2.40.50.1070">
    <property type="match status" value="1"/>
</dbReference>
<dbReference type="CDD" id="cd02440">
    <property type="entry name" value="AdoMet_MTases"/>
    <property type="match status" value="1"/>
</dbReference>
<feature type="compositionally biased region" description="Basic residues" evidence="6">
    <location>
        <begin position="18"/>
        <end position="28"/>
    </location>
</feature>
<evidence type="ECO:0000256" key="1">
    <source>
        <dbReference type="ARBA" id="ARBA00022603"/>
    </source>
</evidence>
<dbReference type="Gene3D" id="2.40.50.140">
    <property type="entry name" value="Nucleic acid-binding proteins"/>
    <property type="match status" value="1"/>
</dbReference>
<dbReference type="PANTHER" id="PTHR11061:SF30">
    <property type="entry name" value="TRNA (URACIL(54)-C(5))-METHYLTRANSFERASE"/>
    <property type="match status" value="1"/>
</dbReference>
<name>A0A9D5KA95_UNCW3</name>
<dbReference type="GO" id="GO:0070041">
    <property type="term" value="F:rRNA (uridine-C5-)-methyltransferase activity"/>
    <property type="evidence" value="ECO:0007669"/>
    <property type="project" value="TreeGrafter"/>
</dbReference>
<evidence type="ECO:0000256" key="6">
    <source>
        <dbReference type="SAM" id="MobiDB-lite"/>
    </source>
</evidence>
<dbReference type="PROSITE" id="PS01230">
    <property type="entry name" value="TRMA_1"/>
    <property type="match status" value="1"/>
</dbReference>
<sequence>MGRRRNSIRDRICRFRRRGGNKYPHRNSSRSNRTERPPGMVGLKVNIEKVVAGGDGLTHLPDGRVLFVPFSLPAEELEVNITREKKDYAVGEIKSVLTPSPDRICPICAHFGSCGGCQLQHVSYEGEIKIKKTILKETISRQTGINIQLEAVYPSPKEWGYRGKSEHPAAPSPGGPKIGYFRRRTHEVVDIKECPVLAPEMLSDLSKIRDIVRDTGEPIYDEEKGRGNLRYIILRSSSEGERMIGLVTSGKDIEGDTIVRLMSDFKGLKGIVQNINTDKGNRIMGEHTEIITGSDHLTEQVGELELKVSFASFFQANHSQAERIVKVVRDYLVPDPSDVVVDAFAGVGMIGLALAGDVKETVAVESEESSVRDGKRNAERNSLANVRWVKGEAGKVLGEIPCDKLILDPPRKGLTDNVISSCSKVKPSHICYVSCNPSTWARDVVKFRDAGYILKRLSMIDMFPRTAHLELASLLEAA</sequence>
<dbReference type="AlphaFoldDB" id="A0A9D5KA95"/>
<dbReference type="EC" id="2.1.1.190" evidence="8"/>
<dbReference type="PANTHER" id="PTHR11061">
    <property type="entry name" value="RNA M5U METHYLTRANSFERASE"/>
    <property type="match status" value="1"/>
</dbReference>
<evidence type="ECO:0000313" key="9">
    <source>
        <dbReference type="Proteomes" id="UP000630660"/>
    </source>
</evidence>
<feature type="active site" evidence="5">
    <location>
        <position position="435"/>
    </location>
</feature>
<dbReference type="InterPro" id="IPR012340">
    <property type="entry name" value="NA-bd_OB-fold"/>
</dbReference>
<evidence type="ECO:0000256" key="2">
    <source>
        <dbReference type="ARBA" id="ARBA00022679"/>
    </source>
</evidence>
<keyword evidence="3 4" id="KW-0949">S-adenosyl-L-methionine</keyword>
<dbReference type="GO" id="GO:0070475">
    <property type="term" value="P:rRNA base methylation"/>
    <property type="evidence" value="ECO:0007669"/>
    <property type="project" value="TreeGrafter"/>
</dbReference>
<feature type="region of interest" description="Disordered" evidence="6">
    <location>
        <begin position="18"/>
        <end position="39"/>
    </location>
</feature>
<evidence type="ECO:0000256" key="5">
    <source>
        <dbReference type="PROSITE-ProRule" id="PRU10015"/>
    </source>
</evidence>